<evidence type="ECO:0000313" key="1">
    <source>
        <dbReference type="EMBL" id="SPP34092.1"/>
    </source>
</evidence>
<name>A0A3B0JFU9_9RICK</name>
<dbReference type="AlphaFoldDB" id="A0A3B0JFU9"/>
<accession>A0A3B0JFU9</accession>
<reference evidence="1" key="1">
    <citation type="submission" date="2018-04" db="EMBL/GenBank/DDBJ databases">
        <authorList>
            <person name="Go L.Y."/>
            <person name="Mitchell J.A."/>
        </authorList>
    </citation>
    <scope>NUCLEOTIDE SEQUENCE</scope>
    <source>
        <strain evidence="1">WBAF</strain>
    </source>
</reference>
<proteinExistence type="predicted"/>
<protein>
    <submittedName>
        <fullName evidence="1">Uncharacterized protein</fullName>
    </submittedName>
</protein>
<sequence length="198" mass="22388">MFCTANPTDQVCSARRRRREAKKSSVTSGASRPTSFISQVINFFYPALGQDEYKVKNEIQEVAKIINAADIVTKFEEVLGATAVKCGISKKSLNFDPVELQSIIINKSLLNDENHNELLKFLCVTAKKSLPNYKQTSKCLFAFKDHMEKRLKDNEQQRAFVNTEKIVIDNEQPRSFMSYVAPPSSLSAINQQVVGYLR</sequence>
<organism evidence="1">
    <name type="scientific">Wolbachia endosymbiont of Aleurodicus floccissimus</name>
    <dbReference type="NCBI Taxonomy" id="2152762"/>
    <lineage>
        <taxon>Bacteria</taxon>
        <taxon>Pseudomonadati</taxon>
        <taxon>Pseudomonadota</taxon>
        <taxon>Alphaproteobacteria</taxon>
        <taxon>Rickettsiales</taxon>
        <taxon>Anaplasmataceae</taxon>
        <taxon>Wolbachieae</taxon>
        <taxon>Wolbachia</taxon>
    </lineage>
</organism>
<gene>
    <name evidence="1" type="ORF">WBAF_0801</name>
</gene>
<dbReference type="EMBL" id="OUNF01000203">
    <property type="protein sequence ID" value="SPP34092.1"/>
    <property type="molecule type" value="Genomic_DNA"/>
</dbReference>